<reference evidence="8" key="1">
    <citation type="submission" date="2019-05" db="EMBL/GenBank/DDBJ databases">
        <title>Complete genome sequencing of Dialister sp. strain 5BBH33.</title>
        <authorList>
            <person name="Sakamoto M."/>
            <person name="Murakami T."/>
            <person name="Mori H."/>
        </authorList>
    </citation>
    <scope>NUCLEOTIDE SEQUENCE [LARGE SCALE GENOMIC DNA]</scope>
    <source>
        <strain evidence="8">5BBH33</strain>
    </source>
</reference>
<accession>A0A8D5A646</accession>
<evidence type="ECO:0000256" key="1">
    <source>
        <dbReference type="ARBA" id="ARBA00022618"/>
    </source>
</evidence>
<feature type="compositionally biased region" description="Polar residues" evidence="6">
    <location>
        <begin position="160"/>
        <end position="169"/>
    </location>
</feature>
<keyword evidence="5" id="KW-0963">Cytoplasm</keyword>
<dbReference type="EMBL" id="AP019697">
    <property type="protein sequence ID" value="BBK25481.1"/>
    <property type="molecule type" value="Genomic_DNA"/>
</dbReference>
<dbReference type="InterPro" id="IPR023052">
    <property type="entry name" value="Cell_div_SepF"/>
</dbReference>
<dbReference type="OrthoDB" id="9815206at2"/>
<dbReference type="RefSeq" id="WP_022382332.1">
    <property type="nucleotide sequence ID" value="NZ_AP019697.1"/>
</dbReference>
<proteinExistence type="inferred from homology"/>
<dbReference type="GO" id="GO:0043093">
    <property type="term" value="P:FtsZ-dependent cytokinesis"/>
    <property type="evidence" value="ECO:0007669"/>
    <property type="project" value="UniProtKB-UniRule"/>
</dbReference>
<dbReference type="AlphaFoldDB" id="A0A8D5A646"/>
<keyword evidence="8" id="KW-1185">Reference proteome</keyword>
<dbReference type="Gene3D" id="3.30.110.150">
    <property type="entry name" value="SepF-like protein"/>
    <property type="match status" value="1"/>
</dbReference>
<evidence type="ECO:0000256" key="3">
    <source>
        <dbReference type="ARBA" id="ARBA00023306"/>
    </source>
</evidence>
<protein>
    <recommendedName>
        <fullName evidence="5">Cell division protein SepF</fullName>
    </recommendedName>
</protein>
<organism evidence="7 8">
    <name type="scientific">Dialister hominis</name>
    <dbReference type="NCBI Taxonomy" id="2582419"/>
    <lineage>
        <taxon>Bacteria</taxon>
        <taxon>Bacillati</taxon>
        <taxon>Bacillota</taxon>
        <taxon>Negativicutes</taxon>
        <taxon>Veillonellales</taxon>
        <taxon>Veillonellaceae</taxon>
        <taxon>Dialister</taxon>
    </lineage>
</organism>
<evidence type="ECO:0000256" key="6">
    <source>
        <dbReference type="SAM" id="MobiDB-lite"/>
    </source>
</evidence>
<dbReference type="InterPro" id="IPR007561">
    <property type="entry name" value="Cell_div_SepF/SepF-rel"/>
</dbReference>
<feature type="region of interest" description="Disordered" evidence="6">
    <location>
        <begin position="1"/>
        <end position="60"/>
    </location>
</feature>
<keyword evidence="2 5" id="KW-0717">Septation</keyword>
<dbReference type="GeneID" id="92716645"/>
<sequence>MSLLDKFKGNFVDNDDDEELDEEEGMEEEGMPASPVNPSAPVPPRSQAVRSSVGRAGVPVRQTSKPYTMVVVSPKEYADAEKIADHLKAMRPVVMNIEKTDDDEAERIVDFVQGVMYALDGRLDRISDKIYLCAPSNVSVSQDSLTPQPEPQAAPEAPQWNQGAQAPRI</sequence>
<feature type="region of interest" description="Disordered" evidence="6">
    <location>
        <begin position="138"/>
        <end position="169"/>
    </location>
</feature>
<evidence type="ECO:0000256" key="4">
    <source>
        <dbReference type="ARBA" id="ARBA00044936"/>
    </source>
</evidence>
<dbReference type="PANTHER" id="PTHR35798">
    <property type="entry name" value="CELL DIVISION PROTEIN SEPF"/>
    <property type="match status" value="1"/>
</dbReference>
<dbReference type="PANTHER" id="PTHR35798:SF1">
    <property type="entry name" value="CELL DIVISION PROTEIN SEPF"/>
    <property type="match status" value="1"/>
</dbReference>
<gene>
    <name evidence="5" type="primary">sepF</name>
    <name evidence="7" type="ORF">Dia5BBH33_14160</name>
</gene>
<dbReference type="Proteomes" id="UP000320585">
    <property type="component" value="Chromosome"/>
</dbReference>
<comment type="similarity">
    <text evidence="5">Belongs to the SepF family.</text>
</comment>
<comment type="subcellular location">
    <subcellularLocation>
        <location evidence="5">Cytoplasm</location>
    </subcellularLocation>
    <text evidence="5">Localizes to the division site, in a FtsZ-dependent manner.</text>
</comment>
<evidence type="ECO:0000256" key="5">
    <source>
        <dbReference type="HAMAP-Rule" id="MF_01197"/>
    </source>
</evidence>
<keyword evidence="1 5" id="KW-0132">Cell division</keyword>
<dbReference type="HAMAP" id="MF_01197">
    <property type="entry name" value="SepF"/>
    <property type="match status" value="1"/>
</dbReference>
<comment type="subunit">
    <text evidence="5">Homodimer. Interacts with FtsZ.</text>
</comment>
<dbReference type="GO" id="GO:0000917">
    <property type="term" value="P:division septum assembly"/>
    <property type="evidence" value="ECO:0007669"/>
    <property type="project" value="UniProtKB-KW"/>
</dbReference>
<evidence type="ECO:0000313" key="8">
    <source>
        <dbReference type="Proteomes" id="UP000320585"/>
    </source>
</evidence>
<dbReference type="GO" id="GO:0005737">
    <property type="term" value="C:cytoplasm"/>
    <property type="evidence" value="ECO:0007669"/>
    <property type="project" value="UniProtKB-SubCell"/>
</dbReference>
<dbReference type="KEGG" id="dho:Dia5BBH33_14160"/>
<dbReference type="Pfam" id="PF04472">
    <property type="entry name" value="SepF"/>
    <property type="match status" value="1"/>
</dbReference>
<comment type="function">
    <text evidence="4 5">Cell division protein that is part of the divisome complex and is recruited early to the Z-ring. Probably stimulates Z-ring formation, perhaps through the cross-linking of FtsZ protofilaments. Its function overlaps with FtsA.</text>
</comment>
<dbReference type="InterPro" id="IPR038594">
    <property type="entry name" value="SepF-like_sf"/>
</dbReference>
<keyword evidence="3 5" id="KW-0131">Cell cycle</keyword>
<evidence type="ECO:0000256" key="2">
    <source>
        <dbReference type="ARBA" id="ARBA00023210"/>
    </source>
</evidence>
<feature type="compositionally biased region" description="Acidic residues" evidence="6">
    <location>
        <begin position="13"/>
        <end position="30"/>
    </location>
</feature>
<name>A0A8D5A646_9FIRM</name>
<evidence type="ECO:0000313" key="7">
    <source>
        <dbReference type="EMBL" id="BBK25481.1"/>
    </source>
</evidence>